<dbReference type="EMBL" id="JAHQIW010002796">
    <property type="protein sequence ID" value="KAJ1356395.1"/>
    <property type="molecule type" value="Genomic_DNA"/>
</dbReference>
<reference evidence="2" key="1">
    <citation type="submission" date="2021-06" db="EMBL/GenBank/DDBJ databases">
        <title>Parelaphostrongylus tenuis whole genome reference sequence.</title>
        <authorList>
            <person name="Garwood T.J."/>
            <person name="Larsen P.A."/>
            <person name="Fountain-Jones N.M."/>
            <person name="Garbe J.R."/>
            <person name="Macchietto M.G."/>
            <person name="Kania S.A."/>
            <person name="Gerhold R.W."/>
            <person name="Richards J.E."/>
            <person name="Wolf T.M."/>
        </authorList>
    </citation>
    <scope>NUCLEOTIDE SEQUENCE</scope>
    <source>
        <strain evidence="2">MNPRO001-30</strain>
        <tissue evidence="2">Meninges</tissue>
    </source>
</reference>
<sequence length="160" mass="18415">MLTKSSLHSIFTLLYTIVSADHYGSGLMDEVRKIIANKPNYNRNEYPNQELERHRKRTIFTVSQVNILPNLHCLTLDCSLPDIFIISCLYLACKKKPSISMLVSPSISFSAKSFQMLLIRINQLSLIGESFSKLLEFGLVLWLNSMWIVKLCITLFRRLT</sequence>
<proteinExistence type="predicted"/>
<comment type="caution">
    <text evidence="2">The sequence shown here is derived from an EMBL/GenBank/DDBJ whole genome shotgun (WGS) entry which is preliminary data.</text>
</comment>
<evidence type="ECO:0000313" key="3">
    <source>
        <dbReference type="Proteomes" id="UP001196413"/>
    </source>
</evidence>
<dbReference type="Proteomes" id="UP001196413">
    <property type="component" value="Unassembled WGS sequence"/>
</dbReference>
<gene>
    <name evidence="2" type="ORF">KIN20_014102</name>
</gene>
<feature type="signal peptide" evidence="1">
    <location>
        <begin position="1"/>
        <end position="20"/>
    </location>
</feature>
<keyword evidence="1" id="KW-0732">Signal</keyword>
<keyword evidence="3" id="KW-1185">Reference proteome</keyword>
<evidence type="ECO:0000313" key="2">
    <source>
        <dbReference type="EMBL" id="KAJ1356395.1"/>
    </source>
</evidence>
<name>A0AAD5QP66_PARTN</name>
<feature type="chain" id="PRO_5042264021" evidence="1">
    <location>
        <begin position="21"/>
        <end position="160"/>
    </location>
</feature>
<evidence type="ECO:0000256" key="1">
    <source>
        <dbReference type="SAM" id="SignalP"/>
    </source>
</evidence>
<protein>
    <submittedName>
        <fullName evidence="2">Uncharacterized protein</fullName>
    </submittedName>
</protein>
<accession>A0AAD5QP66</accession>
<dbReference type="AlphaFoldDB" id="A0AAD5QP66"/>
<organism evidence="2 3">
    <name type="scientific">Parelaphostrongylus tenuis</name>
    <name type="common">Meningeal worm</name>
    <dbReference type="NCBI Taxonomy" id="148309"/>
    <lineage>
        <taxon>Eukaryota</taxon>
        <taxon>Metazoa</taxon>
        <taxon>Ecdysozoa</taxon>
        <taxon>Nematoda</taxon>
        <taxon>Chromadorea</taxon>
        <taxon>Rhabditida</taxon>
        <taxon>Rhabditina</taxon>
        <taxon>Rhabditomorpha</taxon>
        <taxon>Strongyloidea</taxon>
        <taxon>Metastrongylidae</taxon>
        <taxon>Parelaphostrongylus</taxon>
    </lineage>
</organism>